<accession>A0A6M3X6E6</accession>
<dbReference type="AlphaFoldDB" id="A0A6M3X6E6"/>
<evidence type="ECO:0000313" key="1">
    <source>
        <dbReference type="EMBL" id="QJH93312.1"/>
    </source>
</evidence>
<sequence length="89" mass="10255">MSSLEQQILELVKSDPAVGKAIEEILKEHGEPPRKHNSLSEAKVSFVIPSLPTDFRILEPGTELWIRFWQANPEQQDTMLRWRNENVSS</sequence>
<name>A0A6M3X6E6_9ZZZZ</name>
<protein>
    <submittedName>
        <fullName evidence="1">Uncharacterized protein</fullName>
    </submittedName>
</protein>
<gene>
    <name evidence="1" type="ORF">MM171B04317_0010</name>
</gene>
<dbReference type="EMBL" id="MT143965">
    <property type="protein sequence ID" value="QJH93312.1"/>
    <property type="molecule type" value="Genomic_DNA"/>
</dbReference>
<reference evidence="1" key="1">
    <citation type="submission" date="2020-03" db="EMBL/GenBank/DDBJ databases">
        <title>The deep terrestrial virosphere.</title>
        <authorList>
            <person name="Holmfeldt K."/>
            <person name="Nilsson E."/>
            <person name="Simone D."/>
            <person name="Lopez-Fernandez M."/>
            <person name="Wu X."/>
            <person name="de Brujin I."/>
            <person name="Lundin D."/>
            <person name="Andersson A."/>
            <person name="Bertilsson S."/>
            <person name="Dopson M."/>
        </authorList>
    </citation>
    <scope>NUCLEOTIDE SEQUENCE</scope>
    <source>
        <strain evidence="1">MM171B04317</strain>
    </source>
</reference>
<proteinExistence type="predicted"/>
<organism evidence="1">
    <name type="scientific">viral metagenome</name>
    <dbReference type="NCBI Taxonomy" id="1070528"/>
    <lineage>
        <taxon>unclassified sequences</taxon>
        <taxon>metagenomes</taxon>
        <taxon>organismal metagenomes</taxon>
    </lineage>
</organism>